<dbReference type="InterPro" id="IPR000182">
    <property type="entry name" value="GNAT_dom"/>
</dbReference>
<dbReference type="Pfam" id="PF00583">
    <property type="entry name" value="Acetyltransf_1"/>
    <property type="match status" value="1"/>
</dbReference>
<keyword evidence="2" id="KW-0808">Transferase</keyword>
<feature type="domain" description="N-acetyltransferase" evidence="1">
    <location>
        <begin position="15"/>
        <end position="182"/>
    </location>
</feature>
<gene>
    <name evidence="2" type="ORF">AWN73_00460</name>
</gene>
<evidence type="ECO:0000313" key="2">
    <source>
        <dbReference type="EMBL" id="PPV17917.1"/>
    </source>
</evidence>
<dbReference type="AlphaFoldDB" id="A0A2S7FFD6"/>
<accession>A0A2S7FFD6</accession>
<dbReference type="SUPFAM" id="SSF55729">
    <property type="entry name" value="Acyl-CoA N-acyltransferases (Nat)"/>
    <property type="match status" value="1"/>
</dbReference>
<dbReference type="Proteomes" id="UP000238081">
    <property type="component" value="Unassembled WGS sequence"/>
</dbReference>
<organism evidence="2 3">
    <name type="scientific">Clostridium butyricum</name>
    <dbReference type="NCBI Taxonomy" id="1492"/>
    <lineage>
        <taxon>Bacteria</taxon>
        <taxon>Bacillati</taxon>
        <taxon>Bacillota</taxon>
        <taxon>Clostridia</taxon>
        <taxon>Eubacteriales</taxon>
        <taxon>Clostridiaceae</taxon>
        <taxon>Clostridium</taxon>
    </lineage>
</organism>
<dbReference type="Gene3D" id="3.40.630.30">
    <property type="match status" value="1"/>
</dbReference>
<evidence type="ECO:0000259" key="1">
    <source>
        <dbReference type="PROSITE" id="PS51186"/>
    </source>
</evidence>
<dbReference type="InterPro" id="IPR016181">
    <property type="entry name" value="Acyl_CoA_acyltransferase"/>
</dbReference>
<dbReference type="GO" id="GO:0016747">
    <property type="term" value="F:acyltransferase activity, transferring groups other than amino-acyl groups"/>
    <property type="evidence" value="ECO:0007669"/>
    <property type="project" value="InterPro"/>
</dbReference>
<sequence>MKYNRTIILKNKKQCLIRNCQATDAKAVYDNFNLTHGQTEFLLSYPDENSFDVEQERQFLIEKENSDNEIEICAFTDDKIVGTAGIEAIGHKDKVKHRAELGISIEKVYWGLGIGRALIEACIECAKKAGYVQLELNVVGYNIAAILLYKSVGFVEYGRNPKGFRSRTVGWQEVVLMRLELD</sequence>
<evidence type="ECO:0000313" key="3">
    <source>
        <dbReference type="Proteomes" id="UP000238081"/>
    </source>
</evidence>
<dbReference type="PANTHER" id="PTHR43415:SF3">
    <property type="entry name" value="GNAT-FAMILY ACETYLTRANSFERASE"/>
    <property type="match status" value="1"/>
</dbReference>
<dbReference type="EMBL" id="LRDH01000001">
    <property type="protein sequence ID" value="PPV17917.1"/>
    <property type="molecule type" value="Genomic_DNA"/>
</dbReference>
<dbReference type="CDD" id="cd04301">
    <property type="entry name" value="NAT_SF"/>
    <property type="match status" value="1"/>
</dbReference>
<proteinExistence type="predicted"/>
<name>A0A2S7FFD6_CLOBU</name>
<protein>
    <submittedName>
        <fullName evidence="2">GNAT family acetyltransferase</fullName>
    </submittedName>
</protein>
<dbReference type="PROSITE" id="PS51186">
    <property type="entry name" value="GNAT"/>
    <property type="match status" value="1"/>
</dbReference>
<comment type="caution">
    <text evidence="2">The sequence shown here is derived from an EMBL/GenBank/DDBJ whole genome shotgun (WGS) entry which is preliminary data.</text>
</comment>
<reference evidence="2 3" key="1">
    <citation type="submission" date="2016-01" db="EMBL/GenBank/DDBJ databases">
        <title>Characterization of the Clostridium difficile lineages that are prevalent in Hong Kong and China.</title>
        <authorList>
            <person name="Kwok J.S.-L."/>
            <person name="Lam W.-Y."/>
            <person name="Ip M."/>
            <person name="Chan T.-F."/>
            <person name="Hawkey P.M."/>
            <person name="Tsui S.K.-W."/>
        </authorList>
    </citation>
    <scope>NUCLEOTIDE SEQUENCE [LARGE SCALE GENOMIC DNA]</scope>
    <source>
        <strain evidence="2 3">300064</strain>
    </source>
</reference>
<dbReference type="RefSeq" id="WP_002580214.1">
    <property type="nucleotide sequence ID" value="NZ_CACRTU010000054.1"/>
</dbReference>
<dbReference type="PANTHER" id="PTHR43415">
    <property type="entry name" value="SPERMIDINE N(1)-ACETYLTRANSFERASE"/>
    <property type="match status" value="1"/>
</dbReference>